<comment type="caution">
    <text evidence="3">The sequence shown here is derived from an EMBL/GenBank/DDBJ whole genome shotgun (WGS) entry which is preliminary data.</text>
</comment>
<gene>
    <name evidence="3" type="ORF">WOB96_06905</name>
</gene>
<protein>
    <submittedName>
        <fullName evidence="3">Uncharacterized protein</fullName>
    </submittedName>
</protein>
<organism evidence="3 4">
    <name type="scientific">Thermithiobacillus plumbiphilus</name>
    <dbReference type="NCBI Taxonomy" id="1729899"/>
    <lineage>
        <taxon>Bacteria</taxon>
        <taxon>Pseudomonadati</taxon>
        <taxon>Pseudomonadota</taxon>
        <taxon>Acidithiobacillia</taxon>
        <taxon>Acidithiobacillales</taxon>
        <taxon>Thermithiobacillaceae</taxon>
        <taxon>Thermithiobacillus</taxon>
    </lineage>
</organism>
<reference evidence="3 4" key="1">
    <citation type="submission" date="2024-04" db="EMBL/GenBank/DDBJ databases">
        <authorList>
            <person name="Abashina T."/>
            <person name="Shaikin A."/>
        </authorList>
    </citation>
    <scope>NUCLEOTIDE SEQUENCE [LARGE SCALE GENOMIC DNA]</scope>
    <source>
        <strain evidence="3 4">AAFK</strain>
    </source>
</reference>
<accession>A0ABU9D7I5</accession>
<evidence type="ECO:0000313" key="4">
    <source>
        <dbReference type="Proteomes" id="UP001446205"/>
    </source>
</evidence>
<dbReference type="RefSeq" id="WP_341370550.1">
    <property type="nucleotide sequence ID" value="NZ_JBBPCO010000005.1"/>
</dbReference>
<feature type="compositionally biased region" description="Low complexity" evidence="1">
    <location>
        <begin position="23"/>
        <end position="35"/>
    </location>
</feature>
<dbReference type="Proteomes" id="UP001446205">
    <property type="component" value="Unassembled WGS sequence"/>
</dbReference>
<keyword evidence="2" id="KW-1133">Transmembrane helix</keyword>
<sequence length="193" mass="21136">MQARENQPAGRIQDPVPEPAFEPGPALGLLDGDPLPELPRKRPRRHFQHWGLLMITMLLTLAALAAGGYYATLFEKASGTQAQSSALDEHRTEASAAKQKAVKHEEARQIVSVNKPVSRLASQELKKSPRPKPYSAPRANPASRVASSPKPEPAARVASSPAAQPSAMALEEHDPLYLHRKEQELDLLLRQLQ</sequence>
<feature type="compositionally biased region" description="Low complexity" evidence="1">
    <location>
        <begin position="154"/>
        <end position="167"/>
    </location>
</feature>
<name>A0ABU9D7I5_9PROT</name>
<feature type="region of interest" description="Disordered" evidence="1">
    <location>
        <begin position="1"/>
        <end position="37"/>
    </location>
</feature>
<keyword evidence="4" id="KW-1185">Reference proteome</keyword>
<keyword evidence="2" id="KW-0812">Transmembrane</keyword>
<evidence type="ECO:0000256" key="2">
    <source>
        <dbReference type="SAM" id="Phobius"/>
    </source>
</evidence>
<evidence type="ECO:0000313" key="3">
    <source>
        <dbReference type="EMBL" id="MEK8089495.1"/>
    </source>
</evidence>
<keyword evidence="2" id="KW-0472">Membrane</keyword>
<feature type="region of interest" description="Disordered" evidence="1">
    <location>
        <begin position="84"/>
        <end position="167"/>
    </location>
</feature>
<proteinExistence type="predicted"/>
<evidence type="ECO:0000256" key="1">
    <source>
        <dbReference type="SAM" id="MobiDB-lite"/>
    </source>
</evidence>
<feature type="transmembrane region" description="Helical" evidence="2">
    <location>
        <begin position="50"/>
        <end position="71"/>
    </location>
</feature>
<dbReference type="EMBL" id="JBBPCO010000005">
    <property type="protein sequence ID" value="MEK8089495.1"/>
    <property type="molecule type" value="Genomic_DNA"/>
</dbReference>